<gene>
    <name evidence="2" type="ORF">GDO54_002904</name>
</gene>
<evidence type="ECO:0000313" key="2">
    <source>
        <dbReference type="EMBL" id="DBA17456.1"/>
    </source>
</evidence>
<keyword evidence="3" id="KW-1185">Reference proteome</keyword>
<dbReference type="EMBL" id="DYDO01000010">
    <property type="protein sequence ID" value="DBA17456.1"/>
    <property type="molecule type" value="Genomic_DNA"/>
</dbReference>
<dbReference type="Proteomes" id="UP001181693">
    <property type="component" value="Unassembled WGS sequence"/>
</dbReference>
<organism evidence="2 3">
    <name type="scientific">Pyxicephalus adspersus</name>
    <name type="common">African bullfrog</name>
    <dbReference type="NCBI Taxonomy" id="30357"/>
    <lineage>
        <taxon>Eukaryota</taxon>
        <taxon>Metazoa</taxon>
        <taxon>Chordata</taxon>
        <taxon>Craniata</taxon>
        <taxon>Vertebrata</taxon>
        <taxon>Euteleostomi</taxon>
        <taxon>Amphibia</taxon>
        <taxon>Batrachia</taxon>
        <taxon>Anura</taxon>
        <taxon>Neobatrachia</taxon>
        <taxon>Ranoidea</taxon>
        <taxon>Pyxicephalidae</taxon>
        <taxon>Pyxicephalinae</taxon>
        <taxon>Pyxicephalus</taxon>
    </lineage>
</organism>
<proteinExistence type="predicted"/>
<feature type="signal peptide" evidence="1">
    <location>
        <begin position="1"/>
        <end position="17"/>
    </location>
</feature>
<name>A0AAV2ZM99_PYXAD</name>
<dbReference type="AlphaFoldDB" id="A0AAV2ZM99"/>
<feature type="chain" id="PRO_5043405162" evidence="1">
    <location>
        <begin position="18"/>
        <end position="87"/>
    </location>
</feature>
<comment type="caution">
    <text evidence="2">The sequence shown here is derived from an EMBL/GenBank/DDBJ whole genome shotgun (WGS) entry which is preliminary data.</text>
</comment>
<reference evidence="2" key="1">
    <citation type="thesis" date="2020" institute="ProQuest LLC" country="789 East Eisenhower Parkway, Ann Arbor, MI, USA">
        <title>Comparative Genomics and Chromosome Evolution.</title>
        <authorList>
            <person name="Mudd A.B."/>
        </authorList>
    </citation>
    <scope>NUCLEOTIDE SEQUENCE</scope>
    <source>
        <strain evidence="2">1538</strain>
        <tissue evidence="2">Blood</tissue>
    </source>
</reference>
<sequence>MGMKCLMFLLHSKLLISQFQYLIHRGKRRIRFMGRTKIVPSTYKLNSMSSSYLRVRNIVLWRTKKKFLLLQTNFSFHLLPCNKRLKL</sequence>
<keyword evidence="1" id="KW-0732">Signal</keyword>
<evidence type="ECO:0000313" key="3">
    <source>
        <dbReference type="Proteomes" id="UP001181693"/>
    </source>
</evidence>
<protein>
    <submittedName>
        <fullName evidence="2">Uncharacterized protein</fullName>
    </submittedName>
</protein>
<accession>A0AAV2ZM99</accession>
<evidence type="ECO:0000256" key="1">
    <source>
        <dbReference type="SAM" id="SignalP"/>
    </source>
</evidence>